<protein>
    <submittedName>
        <fullName evidence="1">SIMPL domain-containing protein</fullName>
    </submittedName>
</protein>
<dbReference type="RefSeq" id="WP_345196714.1">
    <property type="nucleotide sequence ID" value="NZ_BAABFL010000402.1"/>
</dbReference>
<proteinExistence type="predicted"/>
<dbReference type="Gene3D" id="3.30.70.2970">
    <property type="entry name" value="Protein of unknown function (DUF541), domain 2"/>
    <property type="match status" value="1"/>
</dbReference>
<dbReference type="InterPro" id="IPR007497">
    <property type="entry name" value="SIMPL/DUF541"/>
</dbReference>
<dbReference type="EMBL" id="BAABFL010000402">
    <property type="protein sequence ID" value="GAA4650523.1"/>
    <property type="molecule type" value="Genomic_DNA"/>
</dbReference>
<dbReference type="Gene3D" id="3.30.110.170">
    <property type="entry name" value="Protein of unknown function (DUF541), domain 1"/>
    <property type="match status" value="1"/>
</dbReference>
<keyword evidence="2" id="KW-1185">Reference proteome</keyword>
<dbReference type="PANTHER" id="PTHR34387">
    <property type="entry name" value="SLR1258 PROTEIN"/>
    <property type="match status" value="1"/>
</dbReference>
<accession>A0ABP8V2R4</accession>
<dbReference type="InterPro" id="IPR016907">
    <property type="entry name" value="UCP029033"/>
</dbReference>
<reference evidence="2" key="1">
    <citation type="journal article" date="2019" name="Int. J. Syst. Evol. Microbiol.">
        <title>The Global Catalogue of Microorganisms (GCM) 10K type strain sequencing project: providing services to taxonomists for standard genome sequencing and annotation.</title>
        <authorList>
            <consortium name="The Broad Institute Genomics Platform"/>
            <consortium name="The Broad Institute Genome Sequencing Center for Infectious Disease"/>
            <person name="Wu L."/>
            <person name="Ma J."/>
        </authorList>
    </citation>
    <scope>NUCLEOTIDE SEQUENCE [LARGE SCALE GENOMIC DNA]</scope>
    <source>
        <strain evidence="2">JCM 17805</strain>
    </source>
</reference>
<dbReference type="Pfam" id="PF04402">
    <property type="entry name" value="SIMPL"/>
    <property type="match status" value="1"/>
</dbReference>
<comment type="caution">
    <text evidence="1">The sequence shown here is derived from an EMBL/GenBank/DDBJ whole genome shotgun (WGS) entry which is preliminary data.</text>
</comment>
<dbReference type="InterPro" id="IPR052022">
    <property type="entry name" value="26kDa_periplasmic_antigen"/>
</dbReference>
<evidence type="ECO:0000313" key="1">
    <source>
        <dbReference type="EMBL" id="GAA4650523.1"/>
    </source>
</evidence>
<name>A0ABP8V2R4_9GAMM</name>
<sequence length="238" mass="26606">MRSSARFPAIILGGCLIVAFGLLGYQLADGLITFKQMNRTVVAKGLAEKEVPADVAIWPIRFREGANDLGTLVKDIQIKNDKIVTFLHDRGFTDQDISINPPAITDSETLNYNTGQNKFRYTAESDVTVYTTNVDRVRQARQEILELAAAGIAIASNDYEARTEYLFTGLNTLKPAMIEEATRNAREVGEKFAQDSDSRLGKIKSARQGVFQITDRDKNTPYIKKVRVISTIEYYLTD</sequence>
<dbReference type="PANTHER" id="PTHR34387:SF2">
    <property type="entry name" value="SLR1258 PROTEIN"/>
    <property type="match status" value="1"/>
</dbReference>
<organism evidence="1 2">
    <name type="scientific">Kistimonas scapharcae</name>
    <dbReference type="NCBI Taxonomy" id="1036133"/>
    <lineage>
        <taxon>Bacteria</taxon>
        <taxon>Pseudomonadati</taxon>
        <taxon>Pseudomonadota</taxon>
        <taxon>Gammaproteobacteria</taxon>
        <taxon>Oceanospirillales</taxon>
        <taxon>Endozoicomonadaceae</taxon>
        <taxon>Kistimonas</taxon>
    </lineage>
</organism>
<evidence type="ECO:0000313" key="2">
    <source>
        <dbReference type="Proteomes" id="UP001500604"/>
    </source>
</evidence>
<dbReference type="PIRSF" id="PIRSF029033">
    <property type="entry name" value="UCP029033"/>
    <property type="match status" value="1"/>
</dbReference>
<dbReference type="Proteomes" id="UP001500604">
    <property type="component" value="Unassembled WGS sequence"/>
</dbReference>
<gene>
    <name evidence="1" type="ORF">GCM10023116_28060</name>
</gene>